<organism evidence="4 5">
    <name type="scientific">Mycolicibacterium frederiksbergense</name>
    <dbReference type="NCBI Taxonomy" id="117567"/>
    <lineage>
        <taxon>Bacteria</taxon>
        <taxon>Bacillati</taxon>
        <taxon>Actinomycetota</taxon>
        <taxon>Actinomycetes</taxon>
        <taxon>Mycobacteriales</taxon>
        <taxon>Mycobacteriaceae</taxon>
        <taxon>Mycolicibacterium</taxon>
    </lineage>
</organism>
<protein>
    <recommendedName>
        <fullName evidence="3">DUF2510 domain-containing protein</fullName>
    </recommendedName>
</protein>
<evidence type="ECO:0000313" key="5">
    <source>
        <dbReference type="Proteomes" id="UP001160130"/>
    </source>
</evidence>
<keyword evidence="2" id="KW-1133">Transmembrane helix</keyword>
<sequence length="257" mass="26254">MSTCANGHELSVDQSFCGECGIATRSTVAICPHGHLAPKHQPFCGDCGAPISAPTQAGSVRGRWAADPFARHQYRFWDGAGWSEHVADNTTLSTDPPPSSGGVKTERWIGVAAGVVTAVLLAGAISAIAAQFSPASPQDQSTTTTTVPAAAAEPPPAQPAPATPPPDGAPWPVAVIGASCRPYSNNAVTGDGSVAYCARLADTEAFLWSLYPNDLHVGAGEDPSVAVCMAQTGRAKPECGEYLARPSDPGDGQPVAP</sequence>
<proteinExistence type="predicted"/>
<dbReference type="Pfam" id="PF10708">
    <property type="entry name" value="DUF2510"/>
    <property type="match status" value="1"/>
</dbReference>
<dbReference type="Proteomes" id="UP001160130">
    <property type="component" value="Unassembled WGS sequence"/>
</dbReference>
<evidence type="ECO:0000256" key="2">
    <source>
        <dbReference type="SAM" id="Phobius"/>
    </source>
</evidence>
<reference evidence="4 5" key="1">
    <citation type="submission" date="2023-04" db="EMBL/GenBank/DDBJ databases">
        <title>Forest soil microbial communities from Buena Vista Peninsula, Colon Province, Panama.</title>
        <authorList>
            <person name="Bouskill N."/>
        </authorList>
    </citation>
    <scope>NUCLEOTIDE SEQUENCE [LARGE SCALE GENOMIC DNA]</scope>
    <source>
        <strain evidence="4 5">AC80</strain>
    </source>
</reference>
<dbReference type="InterPro" id="IPR018929">
    <property type="entry name" value="DUF2510"/>
</dbReference>
<keyword evidence="2" id="KW-0812">Transmembrane</keyword>
<feature type="region of interest" description="Disordered" evidence="1">
    <location>
        <begin position="133"/>
        <end position="170"/>
    </location>
</feature>
<evidence type="ECO:0000259" key="3">
    <source>
        <dbReference type="Pfam" id="PF10708"/>
    </source>
</evidence>
<accession>A0ABT6L1F6</accession>
<dbReference type="RefSeq" id="WP_280833389.1">
    <property type="nucleotide sequence ID" value="NZ_JARXVE010000005.1"/>
</dbReference>
<name>A0ABT6L1F6_9MYCO</name>
<feature type="domain" description="DUF2510" evidence="3">
    <location>
        <begin position="64"/>
        <end position="90"/>
    </location>
</feature>
<dbReference type="EMBL" id="JARXVE010000005">
    <property type="protein sequence ID" value="MDH6196785.1"/>
    <property type="molecule type" value="Genomic_DNA"/>
</dbReference>
<comment type="caution">
    <text evidence="4">The sequence shown here is derived from an EMBL/GenBank/DDBJ whole genome shotgun (WGS) entry which is preliminary data.</text>
</comment>
<feature type="compositionally biased region" description="Pro residues" evidence="1">
    <location>
        <begin position="153"/>
        <end position="169"/>
    </location>
</feature>
<gene>
    <name evidence="4" type="ORF">M2272_003438</name>
</gene>
<evidence type="ECO:0000313" key="4">
    <source>
        <dbReference type="EMBL" id="MDH6196785.1"/>
    </source>
</evidence>
<keyword evidence="5" id="KW-1185">Reference proteome</keyword>
<evidence type="ECO:0000256" key="1">
    <source>
        <dbReference type="SAM" id="MobiDB-lite"/>
    </source>
</evidence>
<feature type="transmembrane region" description="Helical" evidence="2">
    <location>
        <begin position="108"/>
        <end position="132"/>
    </location>
</feature>
<keyword evidence="2" id="KW-0472">Membrane</keyword>
<feature type="compositionally biased region" description="Low complexity" evidence="1">
    <location>
        <begin position="133"/>
        <end position="152"/>
    </location>
</feature>